<keyword evidence="1" id="KW-0472">Membrane</keyword>
<protein>
    <submittedName>
        <fullName evidence="2">Uncharacterized protein</fullName>
    </submittedName>
</protein>
<name>A0A8X6IUG8_NEPPI</name>
<keyword evidence="3" id="KW-1185">Reference proteome</keyword>
<comment type="caution">
    <text evidence="2">The sequence shown here is derived from an EMBL/GenBank/DDBJ whole genome shotgun (WGS) entry which is preliminary data.</text>
</comment>
<organism evidence="2 3">
    <name type="scientific">Nephila pilipes</name>
    <name type="common">Giant wood spider</name>
    <name type="synonym">Nephila maculata</name>
    <dbReference type="NCBI Taxonomy" id="299642"/>
    <lineage>
        <taxon>Eukaryota</taxon>
        <taxon>Metazoa</taxon>
        <taxon>Ecdysozoa</taxon>
        <taxon>Arthropoda</taxon>
        <taxon>Chelicerata</taxon>
        <taxon>Arachnida</taxon>
        <taxon>Araneae</taxon>
        <taxon>Araneomorphae</taxon>
        <taxon>Entelegynae</taxon>
        <taxon>Araneoidea</taxon>
        <taxon>Nephilidae</taxon>
        <taxon>Nephila</taxon>
    </lineage>
</organism>
<feature type="transmembrane region" description="Helical" evidence="1">
    <location>
        <begin position="6"/>
        <end position="35"/>
    </location>
</feature>
<sequence length="66" mass="7375">MNGLFYLWLSGSICLCIVFGRGLFILNLAIVYFTLREKPFSGYYSLVAIVKMSSCHRTLSSIADAC</sequence>
<gene>
    <name evidence="2" type="ORF">NPIL_116691</name>
</gene>
<dbReference type="Proteomes" id="UP000887013">
    <property type="component" value="Unassembled WGS sequence"/>
</dbReference>
<evidence type="ECO:0000313" key="2">
    <source>
        <dbReference type="EMBL" id="GFS60578.1"/>
    </source>
</evidence>
<keyword evidence="1" id="KW-1133">Transmembrane helix</keyword>
<evidence type="ECO:0000256" key="1">
    <source>
        <dbReference type="SAM" id="Phobius"/>
    </source>
</evidence>
<keyword evidence="1" id="KW-0812">Transmembrane</keyword>
<proteinExistence type="predicted"/>
<evidence type="ECO:0000313" key="3">
    <source>
        <dbReference type="Proteomes" id="UP000887013"/>
    </source>
</evidence>
<dbReference type="EMBL" id="BMAW01047403">
    <property type="protein sequence ID" value="GFS60578.1"/>
    <property type="molecule type" value="Genomic_DNA"/>
</dbReference>
<dbReference type="AlphaFoldDB" id="A0A8X6IUG8"/>
<reference evidence="2" key="1">
    <citation type="submission" date="2020-08" db="EMBL/GenBank/DDBJ databases">
        <title>Multicomponent nature underlies the extraordinary mechanical properties of spider dragline silk.</title>
        <authorList>
            <person name="Kono N."/>
            <person name="Nakamura H."/>
            <person name="Mori M."/>
            <person name="Yoshida Y."/>
            <person name="Ohtoshi R."/>
            <person name="Malay A.D."/>
            <person name="Moran D.A.P."/>
            <person name="Tomita M."/>
            <person name="Numata K."/>
            <person name="Arakawa K."/>
        </authorList>
    </citation>
    <scope>NUCLEOTIDE SEQUENCE</scope>
</reference>
<accession>A0A8X6IUG8</accession>